<comment type="caution">
    <text evidence="1">The sequence shown here is derived from an EMBL/GenBank/DDBJ whole genome shotgun (WGS) entry which is preliminary data.</text>
</comment>
<keyword evidence="2" id="KW-1185">Reference proteome</keyword>
<proteinExistence type="predicted"/>
<reference evidence="1 2" key="2">
    <citation type="journal article" date="2022" name="Mol. Ecol. Resour.">
        <title>The genomes of chicory, endive, great burdock and yacon provide insights into Asteraceae paleo-polyploidization history and plant inulin production.</title>
        <authorList>
            <person name="Fan W."/>
            <person name="Wang S."/>
            <person name="Wang H."/>
            <person name="Wang A."/>
            <person name="Jiang F."/>
            <person name="Liu H."/>
            <person name="Zhao H."/>
            <person name="Xu D."/>
            <person name="Zhang Y."/>
        </authorList>
    </citation>
    <scope>NUCLEOTIDE SEQUENCE [LARGE SCALE GENOMIC DNA]</scope>
    <source>
        <strain evidence="2">cv. Niubang</strain>
    </source>
</reference>
<accession>A0ACB9FL51</accession>
<evidence type="ECO:0000313" key="2">
    <source>
        <dbReference type="Proteomes" id="UP001055879"/>
    </source>
</evidence>
<sequence>MGDMKKKKGGKEMDGAARAAATEADARTAKLAATKKKKKKKKEKNHYNQQPVRNLSFSNNNVAILWNRRGHGCLDDGSGATLANHSYLVEVPKKKEEWAKGKLEFDERSRRASHLILGTHEKKTKCPHLKA</sequence>
<organism evidence="1 2">
    <name type="scientific">Arctium lappa</name>
    <name type="common">Greater burdock</name>
    <name type="synonym">Lappa major</name>
    <dbReference type="NCBI Taxonomy" id="4217"/>
    <lineage>
        <taxon>Eukaryota</taxon>
        <taxon>Viridiplantae</taxon>
        <taxon>Streptophyta</taxon>
        <taxon>Embryophyta</taxon>
        <taxon>Tracheophyta</taxon>
        <taxon>Spermatophyta</taxon>
        <taxon>Magnoliopsida</taxon>
        <taxon>eudicotyledons</taxon>
        <taxon>Gunneridae</taxon>
        <taxon>Pentapetalae</taxon>
        <taxon>asterids</taxon>
        <taxon>campanulids</taxon>
        <taxon>Asterales</taxon>
        <taxon>Asteraceae</taxon>
        <taxon>Carduoideae</taxon>
        <taxon>Cardueae</taxon>
        <taxon>Arctiinae</taxon>
        <taxon>Arctium</taxon>
    </lineage>
</organism>
<reference evidence="2" key="1">
    <citation type="journal article" date="2022" name="Mol. Ecol. Resour.">
        <title>The genomes of chicory, endive, great burdock and yacon provide insights into Asteraceae palaeo-polyploidization history and plant inulin production.</title>
        <authorList>
            <person name="Fan W."/>
            <person name="Wang S."/>
            <person name="Wang H."/>
            <person name="Wang A."/>
            <person name="Jiang F."/>
            <person name="Liu H."/>
            <person name="Zhao H."/>
            <person name="Xu D."/>
            <person name="Zhang Y."/>
        </authorList>
    </citation>
    <scope>NUCLEOTIDE SEQUENCE [LARGE SCALE GENOMIC DNA]</scope>
    <source>
        <strain evidence="2">cv. Niubang</strain>
    </source>
</reference>
<dbReference type="Proteomes" id="UP001055879">
    <property type="component" value="Linkage Group LG01"/>
</dbReference>
<dbReference type="EMBL" id="CM042047">
    <property type="protein sequence ID" value="KAI3771556.1"/>
    <property type="molecule type" value="Genomic_DNA"/>
</dbReference>
<name>A0ACB9FL51_ARCLA</name>
<gene>
    <name evidence="1" type="ORF">L6452_02721</name>
</gene>
<evidence type="ECO:0000313" key="1">
    <source>
        <dbReference type="EMBL" id="KAI3771556.1"/>
    </source>
</evidence>
<protein>
    <submittedName>
        <fullName evidence="1">Uncharacterized protein</fullName>
    </submittedName>
</protein>